<dbReference type="AlphaFoldDB" id="A0A1F8C1A6"/>
<feature type="region of interest" description="Disordered" evidence="1">
    <location>
        <begin position="172"/>
        <end position="255"/>
    </location>
</feature>
<gene>
    <name evidence="3" type="ORF">A2975_03505</name>
</gene>
<dbReference type="STRING" id="1802525.A2975_03505"/>
<organism evidence="3 4">
    <name type="scientific">Candidatus Woesebacteria bacterium RIFCSPLOWO2_01_FULL_44_14</name>
    <dbReference type="NCBI Taxonomy" id="1802525"/>
    <lineage>
        <taxon>Bacteria</taxon>
        <taxon>Candidatus Woeseibacteriota</taxon>
    </lineage>
</organism>
<accession>A0A1F8C1A6</accession>
<sequence length="278" mass="28261">MDPVQSVPPVISDEAAPPPLTSTQVSGQDGGYQNPRKEIKINGKWIVAVLAVLFLVGGVIVGITLIGQRQEIREEAQVACPAGIRVVTSIDGINFVPGPQTYPENSTIYVDATGAGTAPYYTRLGPSGNIAYRYCGTPPGAAAVECPTAGYDLSTSPQDFLIAEVEVDDNDCDSVRIDIGPPTTPTPSPTPTASPSPSPSPTTAGSPTPTGSATPTATPRSTATPTATPKATATLKATATPAAPTTPPDVPESGISTPAIIGLSLGTLMLIFSLALAL</sequence>
<keyword evidence="2" id="KW-1133">Transmembrane helix</keyword>
<evidence type="ECO:0000313" key="3">
    <source>
        <dbReference type="EMBL" id="OGM70116.1"/>
    </source>
</evidence>
<feature type="transmembrane region" description="Helical" evidence="2">
    <location>
        <begin position="45"/>
        <end position="67"/>
    </location>
</feature>
<keyword evidence="2" id="KW-0472">Membrane</keyword>
<comment type="caution">
    <text evidence="3">The sequence shown here is derived from an EMBL/GenBank/DDBJ whole genome shotgun (WGS) entry which is preliminary data.</text>
</comment>
<name>A0A1F8C1A6_9BACT</name>
<feature type="region of interest" description="Disordered" evidence="1">
    <location>
        <begin position="1"/>
        <end position="32"/>
    </location>
</feature>
<proteinExistence type="predicted"/>
<protein>
    <submittedName>
        <fullName evidence="3">Uncharacterized protein</fullName>
    </submittedName>
</protein>
<reference evidence="3 4" key="1">
    <citation type="journal article" date="2016" name="Nat. Commun.">
        <title>Thousands of microbial genomes shed light on interconnected biogeochemical processes in an aquifer system.</title>
        <authorList>
            <person name="Anantharaman K."/>
            <person name="Brown C.T."/>
            <person name="Hug L.A."/>
            <person name="Sharon I."/>
            <person name="Castelle C.J."/>
            <person name="Probst A.J."/>
            <person name="Thomas B.C."/>
            <person name="Singh A."/>
            <person name="Wilkins M.J."/>
            <person name="Karaoz U."/>
            <person name="Brodie E.L."/>
            <person name="Williams K.H."/>
            <person name="Hubbard S.S."/>
            <person name="Banfield J.F."/>
        </authorList>
    </citation>
    <scope>NUCLEOTIDE SEQUENCE [LARGE SCALE GENOMIC DNA]</scope>
</reference>
<evidence type="ECO:0000256" key="1">
    <source>
        <dbReference type="SAM" id="MobiDB-lite"/>
    </source>
</evidence>
<feature type="transmembrane region" description="Helical" evidence="2">
    <location>
        <begin position="259"/>
        <end position="277"/>
    </location>
</feature>
<keyword evidence="2" id="KW-0812">Transmembrane</keyword>
<dbReference type="Proteomes" id="UP000178429">
    <property type="component" value="Unassembled WGS sequence"/>
</dbReference>
<feature type="compositionally biased region" description="Pro residues" evidence="1">
    <location>
        <begin position="182"/>
        <end position="200"/>
    </location>
</feature>
<feature type="compositionally biased region" description="Low complexity" evidence="1">
    <location>
        <begin position="201"/>
        <end position="243"/>
    </location>
</feature>
<dbReference type="EMBL" id="MGHL01000006">
    <property type="protein sequence ID" value="OGM70116.1"/>
    <property type="molecule type" value="Genomic_DNA"/>
</dbReference>
<evidence type="ECO:0000256" key="2">
    <source>
        <dbReference type="SAM" id="Phobius"/>
    </source>
</evidence>
<evidence type="ECO:0000313" key="4">
    <source>
        <dbReference type="Proteomes" id="UP000178429"/>
    </source>
</evidence>